<organism evidence="1 2">
    <name type="scientific">Jeotgalibacillus salarius</name>
    <dbReference type="NCBI Taxonomy" id="546023"/>
    <lineage>
        <taxon>Bacteria</taxon>
        <taxon>Bacillati</taxon>
        <taxon>Bacillota</taxon>
        <taxon>Bacilli</taxon>
        <taxon>Bacillales</taxon>
        <taxon>Caryophanaceae</taxon>
        <taxon>Jeotgalibacillus</taxon>
    </lineage>
</organism>
<dbReference type="EMBL" id="SORX01000002">
    <property type="protein sequence ID" value="TFE02877.1"/>
    <property type="molecule type" value="Genomic_DNA"/>
</dbReference>
<keyword evidence="1" id="KW-0378">Hydrolase</keyword>
<proteinExistence type="predicted"/>
<dbReference type="GO" id="GO:0016787">
    <property type="term" value="F:hydrolase activity"/>
    <property type="evidence" value="ECO:0007669"/>
    <property type="project" value="UniProtKB-KW"/>
</dbReference>
<dbReference type="RefSeq" id="WP_134379710.1">
    <property type="nucleotide sequence ID" value="NZ_SORX01000002.1"/>
</dbReference>
<dbReference type="AlphaFoldDB" id="A0A4Y8LPK6"/>
<dbReference type="Proteomes" id="UP000297776">
    <property type="component" value="Unassembled WGS sequence"/>
</dbReference>
<sequence>MNLNQKIKLLNIHKLDKPVQLEPNGKLFDYYKDYPDQRMYYSVKYLNDTSLDELLERDDFNKELFSV</sequence>
<evidence type="ECO:0000313" key="2">
    <source>
        <dbReference type="Proteomes" id="UP000297776"/>
    </source>
</evidence>
<accession>A0A4Y8LPK6</accession>
<reference evidence="1 2" key="1">
    <citation type="submission" date="2019-03" db="EMBL/GenBank/DDBJ databases">
        <authorList>
            <person name="Yang Y."/>
        </authorList>
    </citation>
    <scope>NUCLEOTIDE SEQUENCE [LARGE SCALE GENOMIC DNA]</scope>
    <source>
        <strain evidence="1 2">ASL-1</strain>
    </source>
</reference>
<name>A0A4Y8LPK6_9BACL</name>
<evidence type="ECO:0000313" key="1">
    <source>
        <dbReference type="EMBL" id="TFE02877.1"/>
    </source>
</evidence>
<gene>
    <name evidence="1" type="ORF">E2626_03460</name>
</gene>
<keyword evidence="2" id="KW-1185">Reference proteome</keyword>
<comment type="caution">
    <text evidence="1">The sequence shown here is derived from an EMBL/GenBank/DDBJ whole genome shotgun (WGS) entry which is preliminary data.</text>
</comment>
<protein>
    <submittedName>
        <fullName evidence="1">Hydrolase</fullName>
    </submittedName>
</protein>